<dbReference type="InterPro" id="IPR028098">
    <property type="entry name" value="Glyco_trans_4-like_N"/>
</dbReference>
<dbReference type="PANTHER" id="PTHR12526">
    <property type="entry name" value="GLYCOSYLTRANSFERASE"/>
    <property type="match status" value="1"/>
</dbReference>
<protein>
    <submittedName>
        <fullName evidence="3">Glycosyltransferase</fullName>
    </submittedName>
</protein>
<comment type="caution">
    <text evidence="3">The sequence shown here is derived from an EMBL/GenBank/DDBJ whole genome shotgun (WGS) entry which is preliminary data.</text>
</comment>
<dbReference type="CDD" id="cd03801">
    <property type="entry name" value="GT4_PimA-like"/>
    <property type="match status" value="1"/>
</dbReference>
<dbReference type="PANTHER" id="PTHR12526:SF637">
    <property type="entry name" value="GLYCOSYLTRANSFERASE EPSF-RELATED"/>
    <property type="match status" value="1"/>
</dbReference>
<gene>
    <name evidence="3" type="ORF">GQF02_13250</name>
</gene>
<name>A0A845BRB1_9NEIS</name>
<proteinExistence type="predicted"/>
<dbReference type="RefSeq" id="WP_160797771.1">
    <property type="nucleotide sequence ID" value="NZ_WSSB01000013.1"/>
</dbReference>
<dbReference type="EMBL" id="WSSB01000013">
    <property type="protein sequence ID" value="MXR37940.1"/>
    <property type="molecule type" value="Genomic_DNA"/>
</dbReference>
<accession>A0A845BRB1</accession>
<feature type="domain" description="Glycosyl transferase family 1" evidence="1">
    <location>
        <begin position="182"/>
        <end position="295"/>
    </location>
</feature>
<reference evidence="3 4" key="1">
    <citation type="submission" date="2019-12" db="EMBL/GenBank/DDBJ databases">
        <title>Neisseriaceae gen. nov. sp. Genome sequencing and assembly.</title>
        <authorList>
            <person name="Liu Z."/>
            <person name="Li A."/>
        </authorList>
    </citation>
    <scope>NUCLEOTIDE SEQUENCE [LARGE SCALE GENOMIC DNA]</scope>
    <source>
        <strain evidence="3 4">B2N2-7</strain>
    </source>
</reference>
<keyword evidence="3" id="KW-0808">Transferase</keyword>
<dbReference type="GO" id="GO:0016757">
    <property type="term" value="F:glycosyltransferase activity"/>
    <property type="evidence" value="ECO:0007669"/>
    <property type="project" value="InterPro"/>
</dbReference>
<dbReference type="Proteomes" id="UP000467214">
    <property type="component" value="Unassembled WGS sequence"/>
</dbReference>
<evidence type="ECO:0000259" key="1">
    <source>
        <dbReference type="Pfam" id="PF00534"/>
    </source>
</evidence>
<dbReference type="Pfam" id="PF13439">
    <property type="entry name" value="Glyco_transf_4"/>
    <property type="match status" value="1"/>
</dbReference>
<evidence type="ECO:0000313" key="3">
    <source>
        <dbReference type="EMBL" id="MXR37940.1"/>
    </source>
</evidence>
<dbReference type="SUPFAM" id="SSF53756">
    <property type="entry name" value="UDP-Glycosyltransferase/glycogen phosphorylase"/>
    <property type="match status" value="1"/>
</dbReference>
<evidence type="ECO:0000313" key="4">
    <source>
        <dbReference type="Proteomes" id="UP000467214"/>
    </source>
</evidence>
<dbReference type="Pfam" id="PF00534">
    <property type="entry name" value="Glycos_transf_1"/>
    <property type="match status" value="1"/>
</dbReference>
<dbReference type="AlphaFoldDB" id="A0A845BRB1"/>
<feature type="domain" description="Glycosyltransferase subfamily 4-like N-terminal" evidence="2">
    <location>
        <begin position="18"/>
        <end position="171"/>
    </location>
</feature>
<dbReference type="Gene3D" id="3.40.50.2000">
    <property type="entry name" value="Glycogen Phosphorylase B"/>
    <property type="match status" value="2"/>
</dbReference>
<evidence type="ECO:0000259" key="2">
    <source>
        <dbReference type="Pfam" id="PF13439"/>
    </source>
</evidence>
<organism evidence="3 4">
    <name type="scientific">Craterilacuibacter sinensis</name>
    <dbReference type="NCBI Taxonomy" id="2686017"/>
    <lineage>
        <taxon>Bacteria</taxon>
        <taxon>Pseudomonadati</taxon>
        <taxon>Pseudomonadota</taxon>
        <taxon>Betaproteobacteria</taxon>
        <taxon>Neisseriales</taxon>
        <taxon>Neisseriaceae</taxon>
        <taxon>Craterilacuibacter</taxon>
    </lineage>
</organism>
<dbReference type="InterPro" id="IPR001296">
    <property type="entry name" value="Glyco_trans_1"/>
</dbReference>
<sequence>MIQPEGINLVFHSIRAGGGMERYVLDVIEELARRGIRVRGIARKTRWPGMLPAGVELVVVPDRTPFSRLNNYLFEQKALDYCQPAWPTIGISRVVGRVDLAIVGGTHIGHLKDKGKTRWGVFDRLTVAHERGLYANAGHIVAHSARVRDEITSLYTVPAGKVSTLYPPVDTIKFNLGARASRERVRKELGIRDDQFMLLFPSNNHKLKGADLILAAMEGYGDRVVLAVAGKAPLDAPGVLNLGMRQDMPELYGAADATILASKYEAFGLVGPESILCGTPAMLASNIGAVEALRSPGLVVFERSIVSLRAAMKLLQGNSSSVAITKPSDSIVYPYSLEAHVDALLLKVAHGFH</sequence>
<keyword evidence="4" id="KW-1185">Reference proteome</keyword>